<comment type="caution">
    <text evidence="1">The sequence shown here is derived from an EMBL/GenBank/DDBJ whole genome shotgun (WGS) entry which is preliminary data.</text>
</comment>
<gene>
    <name evidence="1" type="ORF">PQR79_08750</name>
</gene>
<accession>A0ABT5TKT0</accession>
<proteinExistence type="predicted"/>
<sequence length="63" mass="7007">MNIQIASASEEQSSVEESINENVTNVKRIAEEHTVAANQTRSSTGEIAHLSEHLKELVEQFKI</sequence>
<evidence type="ECO:0000313" key="1">
    <source>
        <dbReference type="EMBL" id="MDD8059212.1"/>
    </source>
</evidence>
<dbReference type="Gene3D" id="1.10.287.950">
    <property type="entry name" value="Methyl-accepting chemotaxis protein"/>
    <property type="match status" value="1"/>
</dbReference>
<dbReference type="Proteomes" id="UP001213691">
    <property type="component" value="Unassembled WGS sequence"/>
</dbReference>
<organism evidence="1 2">
    <name type="scientific">Shewanella metallivivens</name>
    <dbReference type="NCBI Taxonomy" id="2872342"/>
    <lineage>
        <taxon>Bacteria</taxon>
        <taxon>Pseudomonadati</taxon>
        <taxon>Pseudomonadota</taxon>
        <taxon>Gammaproteobacteria</taxon>
        <taxon>Alteromonadales</taxon>
        <taxon>Shewanellaceae</taxon>
        <taxon>Shewanella</taxon>
    </lineage>
</organism>
<name>A0ABT5TKT0_9GAMM</name>
<evidence type="ECO:0000313" key="2">
    <source>
        <dbReference type="Proteomes" id="UP001213691"/>
    </source>
</evidence>
<dbReference type="EMBL" id="JAQQPZ010000005">
    <property type="protein sequence ID" value="MDD8059212.1"/>
    <property type="molecule type" value="Genomic_DNA"/>
</dbReference>
<reference evidence="1 2" key="1">
    <citation type="submission" date="2023-02" db="EMBL/GenBank/DDBJ databases">
        <title>Genome sequence of Shewanella metallivivens ER-Te-42B-Light, sp. nov., enriched from sulfide tube worms (Riftia pachyptila) isolated from Explorer Ridge in the Pacific Ocean.</title>
        <authorList>
            <person name="Maltman C."/>
            <person name="Kuzyk S.B."/>
            <person name="Kyndt J.A."/>
            <person name="Yurkov V."/>
        </authorList>
    </citation>
    <scope>NUCLEOTIDE SEQUENCE [LARGE SCALE GENOMIC DNA]</scope>
    <source>
        <strain evidence="1 2">ER-Te-42B-Light</strain>
    </source>
</reference>
<protein>
    <recommendedName>
        <fullName evidence="3">Methyl-accepting chemotaxis protein</fullName>
    </recommendedName>
</protein>
<evidence type="ECO:0008006" key="3">
    <source>
        <dbReference type="Google" id="ProtNLM"/>
    </source>
</evidence>
<keyword evidence="2" id="KW-1185">Reference proteome</keyword>
<dbReference type="RefSeq" id="WP_238106387.1">
    <property type="nucleotide sequence ID" value="NZ_JAQQPZ010000005.1"/>
</dbReference>
<dbReference type="SUPFAM" id="SSF58104">
    <property type="entry name" value="Methyl-accepting chemotaxis protein (MCP) signaling domain"/>
    <property type="match status" value="1"/>
</dbReference>